<keyword evidence="7" id="KW-1185">Reference proteome</keyword>
<dbReference type="InterPro" id="IPR002781">
    <property type="entry name" value="TM_pro_TauE-like"/>
</dbReference>
<evidence type="ECO:0000256" key="2">
    <source>
        <dbReference type="ARBA" id="ARBA00022692"/>
    </source>
</evidence>
<feature type="transmembrane region" description="Helical" evidence="5">
    <location>
        <begin position="206"/>
        <end position="225"/>
    </location>
</feature>
<evidence type="ECO:0000256" key="3">
    <source>
        <dbReference type="ARBA" id="ARBA00022989"/>
    </source>
</evidence>
<accession>Q2G924</accession>
<feature type="transmembrane region" description="Helical" evidence="5">
    <location>
        <begin position="48"/>
        <end position="68"/>
    </location>
</feature>
<evidence type="ECO:0000256" key="1">
    <source>
        <dbReference type="ARBA" id="ARBA00004141"/>
    </source>
</evidence>
<protein>
    <recommendedName>
        <fullName evidence="5">Probable membrane transporter protein</fullName>
    </recommendedName>
</protein>
<dbReference type="STRING" id="279238.Saro_1204"/>
<dbReference type="HOGENOM" id="CLU_045498_5_0_5"/>
<sequence length="262" mass="26168">MILLDLQHLLASLSGVLVGFVLGLVGGGGSILAVPLMVYLVGVANPHVAIGTSALAVAANALSGLASHARARNVNWRCGGMFAAAGVVGALVGSTLGKAVDGQRLLALFALLMLVVAFLMWRGRGEQGIEGVTCNRENLPRVVSFGLGTGALSGFFGIGGGFLIVPALVASTAMPIGRAIGTSLVAVSAFGLATSLNYAASGLLDWPLAIAFIVGGVLGSVAGTAASTRLAARKGTLNTVFAGLIVVVALYMLARSWSALAG</sequence>
<feature type="transmembrane region" description="Helical" evidence="5">
    <location>
        <begin position="74"/>
        <end position="93"/>
    </location>
</feature>
<dbReference type="PANTHER" id="PTHR43701:SF2">
    <property type="entry name" value="MEMBRANE TRANSPORTER PROTEIN YJNA-RELATED"/>
    <property type="match status" value="1"/>
</dbReference>
<feature type="transmembrane region" description="Helical" evidence="5">
    <location>
        <begin position="105"/>
        <end position="123"/>
    </location>
</feature>
<dbReference type="GO" id="GO:0005886">
    <property type="term" value="C:plasma membrane"/>
    <property type="evidence" value="ECO:0007669"/>
    <property type="project" value="UniProtKB-SubCell"/>
</dbReference>
<feature type="transmembrane region" description="Helical" evidence="5">
    <location>
        <begin position="143"/>
        <end position="168"/>
    </location>
</feature>
<keyword evidence="3 5" id="KW-1133">Transmembrane helix</keyword>
<feature type="transmembrane region" description="Helical" evidence="5">
    <location>
        <begin position="20"/>
        <end position="41"/>
    </location>
</feature>
<feature type="transmembrane region" description="Helical" evidence="5">
    <location>
        <begin position="237"/>
        <end position="254"/>
    </location>
</feature>
<evidence type="ECO:0000256" key="4">
    <source>
        <dbReference type="ARBA" id="ARBA00023136"/>
    </source>
</evidence>
<organism evidence="6 7">
    <name type="scientific">Novosphingobium aromaticivorans (strain ATCC 700278 / DSM 12444 / CCUG 56034 / CIP 105152 / NBRC 16084 / F199)</name>
    <dbReference type="NCBI Taxonomy" id="279238"/>
    <lineage>
        <taxon>Bacteria</taxon>
        <taxon>Pseudomonadati</taxon>
        <taxon>Pseudomonadota</taxon>
        <taxon>Alphaproteobacteria</taxon>
        <taxon>Sphingomonadales</taxon>
        <taxon>Sphingomonadaceae</taxon>
        <taxon>Novosphingobium</taxon>
    </lineage>
</organism>
<gene>
    <name evidence="6" type="ordered locus">Saro_1204</name>
</gene>
<evidence type="ECO:0000256" key="5">
    <source>
        <dbReference type="RuleBase" id="RU363041"/>
    </source>
</evidence>
<dbReference type="KEGG" id="nar:Saro_1204"/>
<dbReference type="PANTHER" id="PTHR43701">
    <property type="entry name" value="MEMBRANE TRANSPORTER PROTEIN MJ0441-RELATED"/>
    <property type="match status" value="1"/>
</dbReference>
<comment type="similarity">
    <text evidence="5">Belongs to the 4-toluene sulfonate uptake permease (TSUP) (TC 2.A.102) family.</text>
</comment>
<keyword evidence="4 5" id="KW-0472">Membrane</keyword>
<evidence type="ECO:0000313" key="7">
    <source>
        <dbReference type="Proteomes" id="UP000009134"/>
    </source>
</evidence>
<reference evidence="7" key="1">
    <citation type="submission" date="2006-01" db="EMBL/GenBank/DDBJ databases">
        <title>Complete sequence of Novosphingobium aromaticivorans DSM 12444.</title>
        <authorList>
            <consortium name="US DOE Joint Genome Institute"/>
            <person name="Copeland A."/>
            <person name="Lucas S."/>
            <person name="Lapidus A."/>
            <person name="Barry K."/>
            <person name="Detter J.C."/>
            <person name="Glavina T."/>
            <person name="Hammon N."/>
            <person name="Israni S."/>
            <person name="Pitluck S."/>
            <person name="Chain P."/>
            <person name="Malfatti S."/>
            <person name="Shin M."/>
            <person name="Vergez L."/>
            <person name="Schmutz J."/>
            <person name="Larimer F."/>
            <person name="Land M."/>
            <person name="Kyrpides N."/>
            <person name="Ivanova N."/>
            <person name="Fredrickson J."/>
            <person name="Balkwill D."/>
            <person name="Romine M.F."/>
            <person name="Richardson P."/>
        </authorList>
    </citation>
    <scope>NUCLEOTIDE SEQUENCE [LARGE SCALE GENOMIC DNA]</scope>
    <source>
        <strain evidence="7">ATCC 700278 / DSM 12444 / CCUG 56034 / CIP 105152 / NBRC 16084 / F199</strain>
    </source>
</reference>
<proteinExistence type="inferred from homology"/>
<keyword evidence="5" id="KW-1003">Cell membrane</keyword>
<feature type="transmembrane region" description="Helical" evidence="5">
    <location>
        <begin position="180"/>
        <end position="200"/>
    </location>
</feature>
<dbReference type="InterPro" id="IPR051598">
    <property type="entry name" value="TSUP/Inactive_protease-like"/>
</dbReference>
<evidence type="ECO:0000313" key="6">
    <source>
        <dbReference type="EMBL" id="ABD25649.1"/>
    </source>
</evidence>
<dbReference type="Pfam" id="PF01925">
    <property type="entry name" value="TauE"/>
    <property type="match status" value="1"/>
</dbReference>
<dbReference type="eggNOG" id="COG0730">
    <property type="taxonomic scope" value="Bacteria"/>
</dbReference>
<keyword evidence="2 5" id="KW-0812">Transmembrane</keyword>
<dbReference type="AlphaFoldDB" id="Q2G924"/>
<dbReference type="EMBL" id="CP000248">
    <property type="protein sequence ID" value="ABD25649.1"/>
    <property type="molecule type" value="Genomic_DNA"/>
</dbReference>
<name>Q2G924_NOVAD</name>
<dbReference type="Proteomes" id="UP000009134">
    <property type="component" value="Chromosome"/>
</dbReference>
<comment type="subcellular location">
    <subcellularLocation>
        <location evidence="5">Cell membrane</location>
        <topology evidence="5">Multi-pass membrane protein</topology>
    </subcellularLocation>
    <subcellularLocation>
        <location evidence="1">Membrane</location>
        <topology evidence="1">Multi-pass membrane protein</topology>
    </subcellularLocation>
</comment>